<accession>A0A9W3K935</accession>
<evidence type="ECO:0000256" key="5">
    <source>
        <dbReference type="ARBA" id="ARBA00022989"/>
    </source>
</evidence>
<evidence type="ECO:0000313" key="10">
    <source>
        <dbReference type="Proteomes" id="UP000032866"/>
    </source>
</evidence>
<dbReference type="Pfam" id="PF02308">
    <property type="entry name" value="MgtC"/>
    <property type="match status" value="1"/>
</dbReference>
<dbReference type="EMBL" id="CP003775">
    <property type="protein sequence ID" value="AFQ52098.1"/>
    <property type="molecule type" value="Genomic_DNA"/>
</dbReference>
<dbReference type="GO" id="GO:0005886">
    <property type="term" value="C:plasma membrane"/>
    <property type="evidence" value="ECO:0007669"/>
    <property type="project" value="UniProtKB-SubCell"/>
</dbReference>
<dbReference type="InterPro" id="IPR049177">
    <property type="entry name" value="MgtC_SapB_SrpB_YhiD_N"/>
</dbReference>
<organism evidence="9 10">
    <name type="scientific">Burkholderia cepacia GG4</name>
    <dbReference type="NCBI Taxonomy" id="1009846"/>
    <lineage>
        <taxon>Bacteria</taxon>
        <taxon>Pseudomonadati</taxon>
        <taxon>Pseudomonadota</taxon>
        <taxon>Betaproteobacteria</taxon>
        <taxon>Burkholderiales</taxon>
        <taxon>Burkholderiaceae</taxon>
        <taxon>Burkholderia</taxon>
        <taxon>Burkholderia cepacia complex</taxon>
    </lineage>
</organism>
<keyword evidence="3" id="KW-1003">Cell membrane</keyword>
<feature type="domain" description="MgtC/SapB/SrpB/YhiD N-terminal" evidence="8">
    <location>
        <begin position="11"/>
        <end position="141"/>
    </location>
</feature>
<dbReference type="RefSeq" id="WP_014900852.1">
    <property type="nucleotide sequence ID" value="NC_018514.1"/>
</dbReference>
<dbReference type="InterPro" id="IPR003416">
    <property type="entry name" value="MgtC/SapB/SrpB/YhiD_fam"/>
</dbReference>
<dbReference type="PANTHER" id="PTHR33778">
    <property type="entry name" value="PROTEIN MGTC"/>
    <property type="match status" value="1"/>
</dbReference>
<dbReference type="PANTHER" id="PTHR33778:SF1">
    <property type="entry name" value="MAGNESIUM TRANSPORTER YHID-RELATED"/>
    <property type="match status" value="1"/>
</dbReference>
<evidence type="ECO:0000256" key="1">
    <source>
        <dbReference type="ARBA" id="ARBA00004651"/>
    </source>
</evidence>
<keyword evidence="5 7" id="KW-1133">Transmembrane helix</keyword>
<sequence length="232" mass="24805">MLSNRELVMRLVLAAAPGSVIGFERERLSWAAGLRTHMLVCVGSTLITIVSAFGFADVLGSSEHIVLDPSRIAAQLVSGIGFLGAGSILLRGEIVRRLTTAASLWSVAAIGLEVDGGWYVAAISATIIILIILAGIKPLERRYFTVRQRRQLALAVVSGTLTFDALHAALGPDSARVKQFIVQRADDTGEHDEACIALGRVSDLEYRAICDKLRGLSCVTRCEEGSGLSDDE</sequence>
<evidence type="ECO:0000313" key="9">
    <source>
        <dbReference type="EMBL" id="AFQ52098.1"/>
    </source>
</evidence>
<name>A0A9W3K935_BURCE</name>
<evidence type="ECO:0000259" key="8">
    <source>
        <dbReference type="Pfam" id="PF02308"/>
    </source>
</evidence>
<keyword evidence="4 7" id="KW-0812">Transmembrane</keyword>
<evidence type="ECO:0000256" key="4">
    <source>
        <dbReference type="ARBA" id="ARBA00022692"/>
    </source>
</evidence>
<feature type="transmembrane region" description="Helical" evidence="7">
    <location>
        <begin position="151"/>
        <end position="170"/>
    </location>
</feature>
<evidence type="ECO:0000256" key="6">
    <source>
        <dbReference type="ARBA" id="ARBA00023136"/>
    </source>
</evidence>
<evidence type="ECO:0000256" key="7">
    <source>
        <dbReference type="RuleBase" id="RU365041"/>
    </source>
</evidence>
<proteinExistence type="inferred from homology"/>
<protein>
    <recommendedName>
        <fullName evidence="7">Protein MgtC</fullName>
    </recommendedName>
</protein>
<feature type="transmembrane region" description="Helical" evidence="7">
    <location>
        <begin position="72"/>
        <end position="90"/>
    </location>
</feature>
<dbReference type="Proteomes" id="UP000032866">
    <property type="component" value="Chromosome 2"/>
</dbReference>
<keyword evidence="6 7" id="KW-0472">Membrane</keyword>
<dbReference type="AlphaFoldDB" id="A0A9W3K935"/>
<feature type="transmembrane region" description="Helical" evidence="7">
    <location>
        <begin position="95"/>
        <end position="112"/>
    </location>
</feature>
<gene>
    <name evidence="9" type="ORF">GEM_5714</name>
</gene>
<comment type="similarity">
    <text evidence="2 7">Belongs to the MgtC/SapB family.</text>
</comment>
<feature type="transmembrane region" description="Helical" evidence="7">
    <location>
        <begin position="118"/>
        <end position="139"/>
    </location>
</feature>
<comment type="subcellular location">
    <subcellularLocation>
        <location evidence="7">Cell inner membrane</location>
        <topology evidence="7">Multi-pass membrane protein</topology>
    </subcellularLocation>
    <subcellularLocation>
        <location evidence="1">Cell membrane</location>
        <topology evidence="1">Multi-pass membrane protein</topology>
    </subcellularLocation>
</comment>
<dbReference type="PRINTS" id="PR01837">
    <property type="entry name" value="MGTCSAPBPROT"/>
</dbReference>
<evidence type="ECO:0000256" key="3">
    <source>
        <dbReference type="ARBA" id="ARBA00022475"/>
    </source>
</evidence>
<evidence type="ECO:0000256" key="2">
    <source>
        <dbReference type="ARBA" id="ARBA00009298"/>
    </source>
</evidence>
<reference evidence="9 10" key="1">
    <citation type="journal article" date="2012" name="J. Bacteriol.">
        <title>Complete Genome Sequence of Burkholderia sp. Strain GG4, a Betaproteobacterium That Reduces 3-Oxo-N-Acylhomoserine Lactones and Produces Different N-Acylhomoserine Lactones.</title>
        <authorList>
            <person name="Hong K.W."/>
            <person name="Koh C.L."/>
            <person name="Sam C.K."/>
            <person name="Yin W.F."/>
            <person name="Chan K.G."/>
        </authorList>
    </citation>
    <scope>NUCLEOTIDE SEQUENCE [LARGE SCALE GENOMIC DNA]</scope>
    <source>
        <strain evidence="9 10">GG4</strain>
    </source>
</reference>
<feature type="transmembrane region" description="Helical" evidence="7">
    <location>
        <begin position="37"/>
        <end position="60"/>
    </location>
</feature>
<keyword evidence="7" id="KW-0997">Cell inner membrane</keyword>
<dbReference type="KEGG" id="bct:GEM_5714"/>